<keyword evidence="3" id="KW-1185">Reference proteome</keyword>
<evidence type="ECO:0000256" key="1">
    <source>
        <dbReference type="SAM" id="Phobius"/>
    </source>
</evidence>
<feature type="transmembrane region" description="Helical" evidence="1">
    <location>
        <begin position="90"/>
        <end position="111"/>
    </location>
</feature>
<evidence type="ECO:0000313" key="2">
    <source>
        <dbReference type="EMBL" id="EIJ42405.1"/>
    </source>
</evidence>
<dbReference type="EMBL" id="JH600070">
    <property type="protein sequence ID" value="EIJ42405.1"/>
    <property type="molecule type" value="Genomic_DNA"/>
</dbReference>
<feature type="transmembrane region" description="Helical" evidence="1">
    <location>
        <begin position="123"/>
        <end position="141"/>
    </location>
</feature>
<dbReference type="eggNOG" id="ENOG502ZSF9">
    <property type="taxonomic scope" value="Bacteria"/>
</dbReference>
<keyword evidence="1" id="KW-1133">Transmembrane helix</keyword>
<sequence>MTNTLLQLGLLFFNLCRFRIAPQHLPYSPVLLWGCMLCYVLLNIPLLAMQLDFPTALLLSLLEIALLAFVVASLLYIVKLLPRFVQTLTAIAGTGSLFGLLGMPISLFIYVQQSNNEPVEFSAIILTALVIWQLAIYIHIFRHALNLTIFFSVIVTFVVLSLVATLLGQITALL</sequence>
<feature type="transmembrane region" description="Helical" evidence="1">
    <location>
        <begin position="147"/>
        <end position="168"/>
    </location>
</feature>
<accession>I3CFL2</accession>
<dbReference type="HOGENOM" id="CLU_128121_1_0_6"/>
<protein>
    <recommendedName>
        <fullName evidence="4">Yip1 domain-containing protein</fullName>
    </recommendedName>
</protein>
<dbReference type="AlphaFoldDB" id="I3CFL2"/>
<feature type="transmembrane region" description="Helical" evidence="1">
    <location>
        <begin position="28"/>
        <end position="49"/>
    </location>
</feature>
<dbReference type="RefSeq" id="WP_002685315.1">
    <property type="nucleotide sequence ID" value="NZ_JH600070.1"/>
</dbReference>
<evidence type="ECO:0008006" key="4">
    <source>
        <dbReference type="Google" id="ProtNLM"/>
    </source>
</evidence>
<dbReference type="OrthoDB" id="6717649at2"/>
<keyword evidence="1" id="KW-0812">Transmembrane</keyword>
<name>I3CFL2_9GAMM</name>
<evidence type="ECO:0000313" key="3">
    <source>
        <dbReference type="Proteomes" id="UP000005744"/>
    </source>
</evidence>
<proteinExistence type="predicted"/>
<gene>
    <name evidence="2" type="ORF">BegalDRAFT_1523</name>
</gene>
<dbReference type="STRING" id="395493.BegalDRAFT_1523"/>
<organism evidence="2 3">
    <name type="scientific">Beggiatoa alba B18LD</name>
    <dbReference type="NCBI Taxonomy" id="395493"/>
    <lineage>
        <taxon>Bacteria</taxon>
        <taxon>Pseudomonadati</taxon>
        <taxon>Pseudomonadota</taxon>
        <taxon>Gammaproteobacteria</taxon>
        <taxon>Thiotrichales</taxon>
        <taxon>Thiotrichaceae</taxon>
        <taxon>Beggiatoa</taxon>
    </lineage>
</organism>
<keyword evidence="1" id="KW-0472">Membrane</keyword>
<feature type="transmembrane region" description="Helical" evidence="1">
    <location>
        <begin position="56"/>
        <end position="78"/>
    </location>
</feature>
<dbReference type="Proteomes" id="UP000005744">
    <property type="component" value="Unassembled WGS sequence"/>
</dbReference>
<reference evidence="2 3" key="1">
    <citation type="submission" date="2011-11" db="EMBL/GenBank/DDBJ databases">
        <title>Improved High-Quality Draft sequence of Beggiatoa alba B18lD.</title>
        <authorList>
            <consortium name="US DOE Joint Genome Institute"/>
            <person name="Lucas S."/>
            <person name="Han J."/>
            <person name="Lapidus A."/>
            <person name="Cheng J.-F."/>
            <person name="Goodwin L."/>
            <person name="Pitluck S."/>
            <person name="Peters L."/>
            <person name="Mikhailova N."/>
            <person name="Held B."/>
            <person name="Detter J.C."/>
            <person name="Han C."/>
            <person name="Tapia R."/>
            <person name="Land M."/>
            <person name="Hauser L."/>
            <person name="Kyrpides N."/>
            <person name="Ivanova N."/>
            <person name="Pagani I."/>
            <person name="Samuel K."/>
            <person name="Teske A."/>
            <person name="Mueller J."/>
            <person name="Woyke T."/>
        </authorList>
    </citation>
    <scope>NUCLEOTIDE SEQUENCE [LARGE SCALE GENOMIC DNA]</scope>
    <source>
        <strain evidence="2 3">B18LD</strain>
    </source>
</reference>